<evidence type="ECO:0000313" key="8">
    <source>
        <dbReference type="EMBL" id="AWN47930.1"/>
    </source>
</evidence>
<dbReference type="RefSeq" id="WP_109960249.1">
    <property type="nucleotide sequence ID" value="NZ_CP029553.1"/>
</dbReference>
<dbReference type="GO" id="GO:0017004">
    <property type="term" value="P:cytochrome complex assembly"/>
    <property type="evidence" value="ECO:0007669"/>
    <property type="project" value="UniProtKB-KW"/>
</dbReference>
<dbReference type="NCBIfam" id="TIGR00385">
    <property type="entry name" value="dsbE"/>
    <property type="match status" value="1"/>
</dbReference>
<evidence type="ECO:0000256" key="4">
    <source>
        <dbReference type="ARBA" id="ARBA00023157"/>
    </source>
</evidence>
<keyword evidence="3" id="KW-0201">Cytochrome c-type biogenesis</keyword>
<dbReference type="AlphaFoldDB" id="A0A2U8WR25"/>
<evidence type="ECO:0000256" key="5">
    <source>
        <dbReference type="ARBA" id="ARBA00023284"/>
    </source>
</evidence>
<dbReference type="InterPro" id="IPR013740">
    <property type="entry name" value="Redoxin"/>
</dbReference>
<evidence type="ECO:0000259" key="7">
    <source>
        <dbReference type="PROSITE" id="PS51352"/>
    </source>
</evidence>
<comment type="subcellular location">
    <subcellularLocation>
        <location evidence="1">Cell envelope</location>
    </subcellularLocation>
</comment>
<keyword evidence="6" id="KW-1133">Transmembrane helix</keyword>
<dbReference type="KEGG" id="mtea:DK419_17690"/>
<evidence type="ECO:0000256" key="6">
    <source>
        <dbReference type="SAM" id="Phobius"/>
    </source>
</evidence>
<dbReference type="InterPro" id="IPR050553">
    <property type="entry name" value="Thioredoxin_ResA/DsbE_sf"/>
</dbReference>
<name>A0A2U8WR25_9HYPH</name>
<dbReference type="PANTHER" id="PTHR42852:SF6">
    <property type="entry name" value="THIOL:DISULFIDE INTERCHANGE PROTEIN DSBE"/>
    <property type="match status" value="1"/>
</dbReference>
<dbReference type="OrthoDB" id="9799347at2"/>
<dbReference type="InterPro" id="IPR017937">
    <property type="entry name" value="Thioredoxin_CS"/>
</dbReference>
<feature type="domain" description="Thioredoxin" evidence="7">
    <location>
        <begin position="59"/>
        <end position="204"/>
    </location>
</feature>
<reference evidence="8 9" key="1">
    <citation type="submission" date="2018-05" db="EMBL/GenBank/DDBJ databases">
        <title>Complete Genome Sequence of Methylobacterium sp. 17Sr1-28.</title>
        <authorList>
            <person name="Srinivasan S."/>
        </authorList>
    </citation>
    <scope>NUCLEOTIDE SEQUENCE [LARGE SCALE GENOMIC DNA]</scope>
    <source>
        <strain evidence="8 9">17Sr1-28</strain>
    </source>
</reference>
<sequence>MHPVQEGAGQAGAGEEAEEVPRRSRLLFLLPLLAFAALAGIFLGKLLTTGYDPSAVPSALIGRPVPDFTLPPVPGLTADGTGVPGLNAADFKGKVTVLNVWASWCAPCQVEHPMLVRLARDGVNLVGIDYKDQPENGRRFLGRHGNPFKTVGADADGRVGIDLGVYGVPETFVIGPDGRIREKLVGILTPENYDAFLARVRAMK</sequence>
<organism evidence="8 9">
    <name type="scientific">Methylobacterium terrae</name>
    <dbReference type="NCBI Taxonomy" id="2202827"/>
    <lineage>
        <taxon>Bacteria</taxon>
        <taxon>Pseudomonadati</taxon>
        <taxon>Pseudomonadota</taxon>
        <taxon>Alphaproteobacteria</taxon>
        <taxon>Hyphomicrobiales</taxon>
        <taxon>Methylobacteriaceae</taxon>
        <taxon>Methylobacterium</taxon>
    </lineage>
</organism>
<keyword evidence="5" id="KW-0676">Redox-active center</keyword>
<dbReference type="Gene3D" id="3.40.30.10">
    <property type="entry name" value="Glutaredoxin"/>
    <property type="match status" value="1"/>
</dbReference>
<dbReference type="InterPro" id="IPR013766">
    <property type="entry name" value="Thioredoxin_domain"/>
</dbReference>
<proteinExistence type="inferred from homology"/>
<dbReference type="InterPro" id="IPR036249">
    <property type="entry name" value="Thioredoxin-like_sf"/>
</dbReference>
<feature type="transmembrane region" description="Helical" evidence="6">
    <location>
        <begin position="26"/>
        <end position="47"/>
    </location>
</feature>
<accession>A0A2U8WR25</accession>
<gene>
    <name evidence="8" type="ORF">DK419_17690</name>
</gene>
<dbReference type="PANTHER" id="PTHR42852">
    <property type="entry name" value="THIOL:DISULFIDE INTERCHANGE PROTEIN DSBE"/>
    <property type="match status" value="1"/>
</dbReference>
<evidence type="ECO:0000256" key="2">
    <source>
        <dbReference type="ARBA" id="ARBA00007758"/>
    </source>
</evidence>
<dbReference type="GO" id="GO:0030288">
    <property type="term" value="C:outer membrane-bounded periplasmic space"/>
    <property type="evidence" value="ECO:0007669"/>
    <property type="project" value="InterPro"/>
</dbReference>
<dbReference type="PROSITE" id="PS00194">
    <property type="entry name" value="THIOREDOXIN_1"/>
    <property type="match status" value="1"/>
</dbReference>
<keyword evidence="6" id="KW-0472">Membrane</keyword>
<dbReference type="EMBL" id="CP029553">
    <property type="protein sequence ID" value="AWN47930.1"/>
    <property type="molecule type" value="Genomic_DNA"/>
</dbReference>
<keyword evidence="4" id="KW-1015">Disulfide bond</keyword>
<dbReference type="Proteomes" id="UP000245444">
    <property type="component" value="Chromosome"/>
</dbReference>
<dbReference type="GO" id="GO:0015036">
    <property type="term" value="F:disulfide oxidoreductase activity"/>
    <property type="evidence" value="ECO:0007669"/>
    <property type="project" value="InterPro"/>
</dbReference>
<evidence type="ECO:0000313" key="9">
    <source>
        <dbReference type="Proteomes" id="UP000245444"/>
    </source>
</evidence>
<dbReference type="InterPro" id="IPR004799">
    <property type="entry name" value="Periplasmic_diS_OxRdtase_DsbE"/>
</dbReference>
<keyword evidence="6" id="KW-0812">Transmembrane</keyword>
<evidence type="ECO:0000256" key="1">
    <source>
        <dbReference type="ARBA" id="ARBA00004196"/>
    </source>
</evidence>
<dbReference type="Pfam" id="PF08534">
    <property type="entry name" value="Redoxin"/>
    <property type="match status" value="1"/>
</dbReference>
<keyword evidence="9" id="KW-1185">Reference proteome</keyword>
<dbReference type="CDD" id="cd03010">
    <property type="entry name" value="TlpA_like_DsbE"/>
    <property type="match status" value="1"/>
</dbReference>
<evidence type="ECO:0000256" key="3">
    <source>
        <dbReference type="ARBA" id="ARBA00022748"/>
    </source>
</evidence>
<protein>
    <submittedName>
        <fullName evidence="8">DsbE family thiol:disulfide interchange protein</fullName>
    </submittedName>
</protein>
<dbReference type="SUPFAM" id="SSF52833">
    <property type="entry name" value="Thioredoxin-like"/>
    <property type="match status" value="1"/>
</dbReference>
<dbReference type="PROSITE" id="PS51352">
    <property type="entry name" value="THIOREDOXIN_2"/>
    <property type="match status" value="1"/>
</dbReference>
<comment type="similarity">
    <text evidence="2">Belongs to the thioredoxin family. DsbE subfamily.</text>
</comment>